<reference evidence="2 3" key="1">
    <citation type="submission" date="2019-09" db="EMBL/GenBank/DDBJ databases">
        <title>Actinomadura physcomitrii sp. nov., a novel actinomycete isolated from moss [Physcomitrium sphaericum (Ludw) Fuernr].</title>
        <authorList>
            <person name="Zhuang X."/>
            <person name="Liu C."/>
        </authorList>
    </citation>
    <scope>NUCLEOTIDE SEQUENCE [LARGE SCALE GENOMIC DNA]</scope>
    <source>
        <strain evidence="2 3">HMC1</strain>
    </source>
</reference>
<evidence type="ECO:0000313" key="3">
    <source>
        <dbReference type="Proteomes" id="UP000468735"/>
    </source>
</evidence>
<dbReference type="SUPFAM" id="SSF54427">
    <property type="entry name" value="NTF2-like"/>
    <property type="match status" value="1"/>
</dbReference>
<comment type="caution">
    <text evidence="2">The sequence shown here is derived from an EMBL/GenBank/DDBJ whole genome shotgun (WGS) entry which is preliminary data.</text>
</comment>
<dbReference type="RefSeq" id="WP_151558609.1">
    <property type="nucleotide sequence ID" value="NZ_WBMT01000002.1"/>
</dbReference>
<keyword evidence="3" id="KW-1185">Reference proteome</keyword>
<evidence type="ECO:0000313" key="2">
    <source>
        <dbReference type="EMBL" id="KAB2351656.1"/>
    </source>
</evidence>
<name>A0A6H9Z8Y2_9ACTN</name>
<dbReference type="InterPro" id="IPR037401">
    <property type="entry name" value="SnoaL-like"/>
</dbReference>
<dbReference type="EMBL" id="WBMT01000002">
    <property type="protein sequence ID" value="KAB2351656.1"/>
    <property type="molecule type" value="Genomic_DNA"/>
</dbReference>
<dbReference type="Gene3D" id="3.10.450.50">
    <property type="match status" value="1"/>
</dbReference>
<protein>
    <submittedName>
        <fullName evidence="2">Nuclear transport factor 2 family protein</fullName>
    </submittedName>
</protein>
<dbReference type="OrthoDB" id="9808719at2"/>
<sequence length="116" mass="12888">MSINELVQNYLDVWNERDTARRAELMKTALTDDSIYSDPDYAGVKGHSELSAAIDKAQAKFGDLVFSLGTLVNVHHDKALFRWRLGPAGADSAVATGYDYVEIVDGRFSRVIGFFE</sequence>
<evidence type="ECO:0000259" key="1">
    <source>
        <dbReference type="Pfam" id="PF12680"/>
    </source>
</evidence>
<dbReference type="Pfam" id="PF12680">
    <property type="entry name" value="SnoaL_2"/>
    <property type="match status" value="1"/>
</dbReference>
<organism evidence="2 3">
    <name type="scientific">Actinomadura rudentiformis</name>
    <dbReference type="NCBI Taxonomy" id="359158"/>
    <lineage>
        <taxon>Bacteria</taxon>
        <taxon>Bacillati</taxon>
        <taxon>Actinomycetota</taxon>
        <taxon>Actinomycetes</taxon>
        <taxon>Streptosporangiales</taxon>
        <taxon>Thermomonosporaceae</taxon>
        <taxon>Actinomadura</taxon>
    </lineage>
</organism>
<proteinExistence type="predicted"/>
<dbReference type="InterPro" id="IPR032710">
    <property type="entry name" value="NTF2-like_dom_sf"/>
</dbReference>
<dbReference type="AlphaFoldDB" id="A0A6H9Z8Y2"/>
<accession>A0A6H9Z8Y2</accession>
<dbReference type="Proteomes" id="UP000468735">
    <property type="component" value="Unassembled WGS sequence"/>
</dbReference>
<gene>
    <name evidence="2" type="ORF">F8566_05395</name>
</gene>
<feature type="domain" description="SnoaL-like" evidence="1">
    <location>
        <begin position="7"/>
        <end position="110"/>
    </location>
</feature>